<dbReference type="GO" id="GO:0042393">
    <property type="term" value="F:histone binding"/>
    <property type="evidence" value="ECO:0007669"/>
    <property type="project" value="TreeGrafter"/>
</dbReference>
<dbReference type="STRING" id="34508.A0A4V6A0T5"/>
<evidence type="ECO:0000256" key="5">
    <source>
        <dbReference type="ARBA" id="ARBA00023242"/>
    </source>
</evidence>
<feature type="domain" description="Condensin complex subunit 1 C-terminal" evidence="8">
    <location>
        <begin position="1275"/>
        <end position="1424"/>
    </location>
</feature>
<dbReference type="Pfam" id="PF12717">
    <property type="entry name" value="Cnd1"/>
    <property type="match status" value="1"/>
</dbReference>
<evidence type="ECO:0000259" key="8">
    <source>
        <dbReference type="Pfam" id="PF12717"/>
    </source>
</evidence>
<dbReference type="SUPFAM" id="SSF48371">
    <property type="entry name" value="ARM repeat"/>
    <property type="match status" value="1"/>
</dbReference>
<name>A0A4V6A0T5_STECR</name>
<dbReference type="InterPro" id="IPR024324">
    <property type="entry name" value="Condensin_cplx_su1_N"/>
</dbReference>
<evidence type="ECO:0000256" key="3">
    <source>
        <dbReference type="ARBA" id="ARBA00022776"/>
    </source>
</evidence>
<comment type="subcellular location">
    <subcellularLocation>
        <location evidence="1">Nucleus</location>
    </subcellularLocation>
</comment>
<feature type="region of interest" description="Disordered" evidence="7">
    <location>
        <begin position="1"/>
        <end position="51"/>
    </location>
</feature>
<reference evidence="10 11" key="1">
    <citation type="journal article" date="2015" name="Genome Biol.">
        <title>Comparative genomics of Steinernema reveals deeply conserved gene regulatory networks.</title>
        <authorList>
            <person name="Dillman A.R."/>
            <person name="Macchietto M."/>
            <person name="Porter C.F."/>
            <person name="Rogers A."/>
            <person name="Williams B."/>
            <person name="Antoshechkin I."/>
            <person name="Lee M.M."/>
            <person name="Goodwin Z."/>
            <person name="Lu X."/>
            <person name="Lewis E.E."/>
            <person name="Goodrich-Blair H."/>
            <person name="Stock S.P."/>
            <person name="Adams B.J."/>
            <person name="Sternberg P.W."/>
            <person name="Mortazavi A."/>
        </authorList>
    </citation>
    <scope>NUCLEOTIDE SEQUENCE [LARGE SCALE GENOMIC DNA]</scope>
    <source>
        <strain evidence="10 11">ALL</strain>
    </source>
</reference>
<dbReference type="GO" id="GO:0005634">
    <property type="term" value="C:nucleus"/>
    <property type="evidence" value="ECO:0007669"/>
    <property type="project" value="UniProtKB-SubCell"/>
</dbReference>
<keyword evidence="11" id="KW-1185">Reference proteome</keyword>
<proteinExistence type="predicted"/>
<dbReference type="Proteomes" id="UP000298663">
    <property type="component" value="Unassembled WGS sequence"/>
</dbReference>
<keyword evidence="5" id="KW-0539">Nucleus</keyword>
<evidence type="ECO:0000256" key="2">
    <source>
        <dbReference type="ARBA" id="ARBA00022618"/>
    </source>
</evidence>
<dbReference type="GO" id="GO:0000796">
    <property type="term" value="C:condensin complex"/>
    <property type="evidence" value="ECO:0007669"/>
    <property type="project" value="TreeGrafter"/>
</dbReference>
<dbReference type="EMBL" id="AZBU02000006">
    <property type="protein sequence ID" value="TKR72725.1"/>
    <property type="molecule type" value="Genomic_DNA"/>
</dbReference>
<dbReference type="GO" id="GO:0051301">
    <property type="term" value="P:cell division"/>
    <property type="evidence" value="ECO:0007669"/>
    <property type="project" value="UniProtKB-KW"/>
</dbReference>
<feature type="region of interest" description="Disordered" evidence="7">
    <location>
        <begin position="606"/>
        <end position="636"/>
    </location>
</feature>
<evidence type="ECO:0000256" key="1">
    <source>
        <dbReference type="ARBA" id="ARBA00004123"/>
    </source>
</evidence>
<evidence type="ECO:0000313" key="10">
    <source>
        <dbReference type="EMBL" id="TKR72725.1"/>
    </source>
</evidence>
<reference evidence="10 11" key="2">
    <citation type="journal article" date="2019" name="G3 (Bethesda)">
        <title>Hybrid Assembly of the Genome of the Entomopathogenic Nematode Steinernema carpocapsae Identifies the X-Chromosome.</title>
        <authorList>
            <person name="Serra L."/>
            <person name="Macchietto M."/>
            <person name="Macias-Munoz A."/>
            <person name="McGill C.J."/>
            <person name="Rodriguez I.M."/>
            <person name="Rodriguez B."/>
            <person name="Murad R."/>
            <person name="Mortazavi A."/>
        </authorList>
    </citation>
    <scope>NUCLEOTIDE SEQUENCE [LARGE SCALE GENOMIC DNA]</scope>
    <source>
        <strain evidence="10 11">ALL</strain>
    </source>
</reference>
<keyword evidence="4" id="KW-0226">DNA condensation</keyword>
<accession>A0A4V6A0T5</accession>
<dbReference type="InterPro" id="IPR032682">
    <property type="entry name" value="Cnd1_C"/>
</dbReference>
<dbReference type="PANTHER" id="PTHR14222">
    <property type="entry name" value="CONDENSIN"/>
    <property type="match status" value="1"/>
</dbReference>
<evidence type="ECO:0000256" key="4">
    <source>
        <dbReference type="ARBA" id="ARBA00023067"/>
    </source>
</evidence>
<evidence type="ECO:0000259" key="9">
    <source>
        <dbReference type="Pfam" id="PF12922"/>
    </source>
</evidence>
<dbReference type="GO" id="GO:0007076">
    <property type="term" value="P:mitotic chromosome condensation"/>
    <property type="evidence" value="ECO:0007669"/>
    <property type="project" value="InterPro"/>
</dbReference>
<sequence length="1503" mass="172081">MDHEDSSDAESDFQEPSSSYISPRKRGIEQITVSSSTSSTNSADESSSDSNEYFHDREELFQIPICDDDLLEINDETYYVRELASAEDVKNSCNEFATDMVNKHWTAIRHHFDSFFAVVRWNAPDDITWEDRANVLELMQYGLDAIVPVIKRHVETLCNAEVTTEAMANESKRLRNYMLMYVYLATKVAGLIDAEATKRMKNAAMTAGKGKKKNAEDISRDPIVKSWQETRASIIKDLYNLCMMTIVDNKGMIRHRALAKIFQGGVYEQQFITTYTNFAVRLLEGYEVCKAVGRSWAFSVFYLIRGVCMGFDRFGQMGNAIMEAIKRIDAFQSGNTLTSFPFVEAILAVSGKSQDMDQLFLVMLNYFGRMDPDEFKESSSKPYSLLITTLAEKHPSLLSRNIHGLTNFLNQDPATLRSAVLQAYVDMVFFLHEEVKTEKDERKQEILMHRREQMLQRLQCHICDDSAHVRAKVLNLWSKLAIKRQIPVSFIQGSLISTIGSRLTDKSVMVRKAAAHALSTFLQYNCFGPNLSAPVIQSHVEALKKERKELKFENPESSGVHAAMESFEAMKSEIEGYIEASLKTLLAPKSRESSPEGDVGEEVIEIDDEDSEASDASLRPKRVSVDGTGTAMSGPELTKGLMNMILDENQRPAACDMFTKVHINNDPKKKEYTEEDVKELIPSVLEGLQAEYLNAVVAEQLLDDNLQLEEEDRMRDYQVKVEKISKKIENGKNCLMFAYEIQRCLPAAVRGIFTGQITEITESLNFISECRKFEIRESSAAVKDVLNLIWRKDTSVRDVVVKAGMDMFHSQNQDVAVQNLRTARNLMEIFLENEDSEMESIEETVYEMLTAAHVFGDYTVKVFCVLACLGNDRVRWSALRLLSVVTRTHTQYSRDLLPFFIRCFESTEEPKTKELCLTAFANMKCRDTGAKKHFMPIPFRIPAADRNIQVIVVDLMHFFDESTEERWMQRMRQTVDIAFHICSETTTTCAYMFDYCFSLTKKALDKLVAVQKEVLRLREMQEDPMKFVDLEEMRREAQEAKEKAAEEEEDMFGEEAETSVDAEEEPSREEAEPKIDPKVEKWISLKLKKMMEIHGTCKTKWKTCVIRLFWMVSEMALQLIVHSEETFLAQMKMYNDLVADLREQSKSVADAEVVNTPYDELTRWEIHLREKKGLFEPGDIEDDRLGVSAISVEDKLQQRILFNMESRLFSNEYSIIRCTVVLVIYAVDRRRHIDPEIVDAAVFALGKIMLTSENISKAYLQMFLDCLPTVTAGCRNNMVLVLADLCYRFPNVIELNSEALFSLSEDSDDGVRETAMLVLSHLILNDQLKTRGTVAGLTPRIFDRHHNIAKIARNFFTELAQKSNILYNFLPDIISRLTVRIDRHHVKLFENVMEFLLKFIIKERQVDALIEKVCQRFIHASTGKRDGVILAECLAFCLAQLPMTGKSICIMNDNMGYIKPFLKDDRVFANFEKLLQSYRKMAKNGEAKETIDEFEETIIKHAT</sequence>
<dbReference type="Gene3D" id="1.25.10.10">
    <property type="entry name" value="Leucine-rich Repeat Variant"/>
    <property type="match status" value="2"/>
</dbReference>
<evidence type="ECO:0000256" key="7">
    <source>
        <dbReference type="SAM" id="MobiDB-lite"/>
    </source>
</evidence>
<dbReference type="GO" id="GO:0010032">
    <property type="term" value="P:meiotic chromosome condensation"/>
    <property type="evidence" value="ECO:0007669"/>
    <property type="project" value="TreeGrafter"/>
</dbReference>
<dbReference type="GO" id="GO:0000779">
    <property type="term" value="C:condensed chromosome, centromeric region"/>
    <property type="evidence" value="ECO:0007669"/>
    <property type="project" value="TreeGrafter"/>
</dbReference>
<dbReference type="InterPro" id="IPR016024">
    <property type="entry name" value="ARM-type_fold"/>
</dbReference>
<dbReference type="PANTHER" id="PTHR14222:SF2">
    <property type="entry name" value="CONDENSIN COMPLEX SUBUNIT 1"/>
    <property type="match status" value="1"/>
</dbReference>
<feature type="compositionally biased region" description="Low complexity" evidence="7">
    <location>
        <begin position="34"/>
        <end position="51"/>
    </location>
</feature>
<gene>
    <name evidence="10" type="ORF">L596_020132</name>
</gene>
<organism evidence="10 11">
    <name type="scientific">Steinernema carpocapsae</name>
    <name type="common">Entomopathogenic nematode</name>
    <dbReference type="NCBI Taxonomy" id="34508"/>
    <lineage>
        <taxon>Eukaryota</taxon>
        <taxon>Metazoa</taxon>
        <taxon>Ecdysozoa</taxon>
        <taxon>Nematoda</taxon>
        <taxon>Chromadorea</taxon>
        <taxon>Rhabditida</taxon>
        <taxon>Tylenchina</taxon>
        <taxon>Panagrolaimomorpha</taxon>
        <taxon>Strongyloidoidea</taxon>
        <taxon>Steinernematidae</taxon>
        <taxon>Steinernema</taxon>
    </lineage>
</organism>
<evidence type="ECO:0000313" key="11">
    <source>
        <dbReference type="Proteomes" id="UP000298663"/>
    </source>
</evidence>
<keyword evidence="2" id="KW-0132">Cell division</keyword>
<dbReference type="Pfam" id="PF12922">
    <property type="entry name" value="Cnd1_N"/>
    <property type="match status" value="1"/>
</dbReference>
<dbReference type="OrthoDB" id="77601at2759"/>
<protein>
    <submittedName>
        <fullName evidence="10">Uncharacterized protein</fullName>
    </submittedName>
</protein>
<comment type="caution">
    <text evidence="10">The sequence shown here is derived from an EMBL/GenBank/DDBJ whole genome shotgun (WGS) entry which is preliminary data.</text>
</comment>
<evidence type="ECO:0000256" key="6">
    <source>
        <dbReference type="ARBA" id="ARBA00023306"/>
    </source>
</evidence>
<keyword evidence="3" id="KW-0498">Mitosis</keyword>
<feature type="region of interest" description="Disordered" evidence="7">
    <location>
        <begin position="1038"/>
        <end position="1074"/>
    </location>
</feature>
<dbReference type="InterPro" id="IPR011989">
    <property type="entry name" value="ARM-like"/>
</dbReference>
<feature type="compositionally biased region" description="Acidic residues" evidence="7">
    <location>
        <begin position="1045"/>
        <end position="1067"/>
    </location>
</feature>
<keyword evidence="6" id="KW-0131">Cell cycle</keyword>
<dbReference type="InterPro" id="IPR026971">
    <property type="entry name" value="CND1/NCAPD3"/>
</dbReference>
<feature type="domain" description="Condensin complex subunit 1 N-terminal" evidence="9">
    <location>
        <begin position="142"/>
        <end position="291"/>
    </location>
</feature>